<reference evidence="4" key="1">
    <citation type="journal article" date="2014" name="FEMS Microbiol. Lett.">
        <title>Draft Genomic DNA Sequence of the Facultatively Methylotrophic Bacterium Acidomonas methanolica type strain MB58.</title>
        <authorList>
            <person name="Higashiura N."/>
            <person name="Hadano H."/>
            <person name="Hirakawa H."/>
            <person name="Matsutani M."/>
            <person name="Takabe S."/>
            <person name="Matsushita K."/>
            <person name="Azuma Y."/>
        </authorList>
    </citation>
    <scope>NUCLEOTIDE SEQUENCE [LARGE SCALE GENOMIC DNA]</scope>
    <source>
        <strain evidence="4">MB58</strain>
    </source>
</reference>
<dbReference type="Proteomes" id="UP000019760">
    <property type="component" value="Unassembled WGS sequence"/>
</dbReference>
<evidence type="ECO:0000256" key="1">
    <source>
        <dbReference type="SAM" id="Coils"/>
    </source>
</evidence>
<keyword evidence="2" id="KW-0472">Membrane</keyword>
<organism evidence="3 4">
    <name type="scientific">Acidomonas methanolica NBRC 104435</name>
    <dbReference type="NCBI Taxonomy" id="1231351"/>
    <lineage>
        <taxon>Bacteria</taxon>
        <taxon>Pseudomonadati</taxon>
        <taxon>Pseudomonadota</taxon>
        <taxon>Alphaproteobacteria</taxon>
        <taxon>Acetobacterales</taxon>
        <taxon>Acetobacteraceae</taxon>
        <taxon>Acidomonas</taxon>
    </lineage>
</organism>
<dbReference type="AlphaFoldDB" id="A0A023D4Z4"/>
<gene>
    <name evidence="3" type="ORF">Amme_054_020</name>
</gene>
<dbReference type="RefSeq" id="WP_042058800.1">
    <property type="nucleotide sequence ID" value="NZ_BAND01000054.1"/>
</dbReference>
<feature type="transmembrane region" description="Helical" evidence="2">
    <location>
        <begin position="142"/>
        <end position="161"/>
    </location>
</feature>
<keyword evidence="1" id="KW-0175">Coiled coil</keyword>
<keyword evidence="4" id="KW-1185">Reference proteome</keyword>
<accession>A0A023D4Z4</accession>
<keyword evidence="2" id="KW-0812">Transmembrane</keyword>
<dbReference type="EMBL" id="BAND01000054">
    <property type="protein sequence ID" value="GAJ29218.1"/>
    <property type="molecule type" value="Genomic_DNA"/>
</dbReference>
<dbReference type="OrthoDB" id="7273360at2"/>
<feature type="coiled-coil region" evidence="1">
    <location>
        <begin position="93"/>
        <end position="127"/>
    </location>
</feature>
<protein>
    <submittedName>
        <fullName evidence="3">Uncharacterized protein</fullName>
    </submittedName>
</protein>
<name>A0A023D4Z4_ACIMT</name>
<proteinExistence type="predicted"/>
<comment type="caution">
    <text evidence="3">The sequence shown here is derived from an EMBL/GenBank/DDBJ whole genome shotgun (WGS) entry which is preliminary data.</text>
</comment>
<reference evidence="3 4" key="2">
    <citation type="journal article" date="2014" name="FEMS Microbiol. Lett.">
        <title>Draft genomic DNA sequence of the facultatively methylotrophic bacterium Acidomonas methanolica type strain MB58.</title>
        <authorList>
            <person name="Higashiura N."/>
            <person name="Hadano H."/>
            <person name="Hirakawa H."/>
            <person name="Matsutani M."/>
            <person name="Takabe S."/>
            <person name="Matsushita K."/>
            <person name="Azuma Y."/>
        </authorList>
    </citation>
    <scope>NUCLEOTIDE SEQUENCE [LARGE SCALE GENOMIC DNA]</scope>
    <source>
        <strain evidence="3 4">MB58</strain>
    </source>
</reference>
<evidence type="ECO:0000313" key="4">
    <source>
        <dbReference type="Proteomes" id="UP000019760"/>
    </source>
</evidence>
<sequence>MSDNIDPKELKILSDILALVLDEQAGQAVNALEAVRNRARRNAVTAGALKNLFVAIAPNPPRARATRTRAASGATARETQDSRQRILTLTEDLRRLDLDLRTSRARVEQLRTELHLTQAARAEIQTQLANARAMNRPLRMSVIWLACLVGLLLGIAGTQFVHTLLDAPPVDKSIYLH</sequence>
<evidence type="ECO:0000313" key="3">
    <source>
        <dbReference type="EMBL" id="GAJ29218.1"/>
    </source>
</evidence>
<evidence type="ECO:0000256" key="2">
    <source>
        <dbReference type="SAM" id="Phobius"/>
    </source>
</evidence>
<keyword evidence="2" id="KW-1133">Transmembrane helix</keyword>